<accession>T0QZK4</accession>
<dbReference type="InParanoid" id="T0QZK4"/>
<organism evidence="1 2">
    <name type="scientific">Saprolegnia diclina (strain VS20)</name>
    <dbReference type="NCBI Taxonomy" id="1156394"/>
    <lineage>
        <taxon>Eukaryota</taxon>
        <taxon>Sar</taxon>
        <taxon>Stramenopiles</taxon>
        <taxon>Oomycota</taxon>
        <taxon>Saprolegniomycetes</taxon>
        <taxon>Saprolegniales</taxon>
        <taxon>Saprolegniaceae</taxon>
        <taxon>Saprolegnia</taxon>
    </lineage>
</organism>
<proteinExistence type="predicted"/>
<dbReference type="EMBL" id="JH767296">
    <property type="protein sequence ID" value="EQC25178.1"/>
    <property type="molecule type" value="Genomic_DNA"/>
</dbReference>
<feature type="non-terminal residue" evidence="1">
    <location>
        <position position="1"/>
    </location>
</feature>
<dbReference type="VEuPathDB" id="FungiDB:SDRG_16951"/>
<name>T0QZK4_SAPDV</name>
<reference evidence="1 2" key="1">
    <citation type="submission" date="2012-04" db="EMBL/GenBank/DDBJ databases">
        <title>The Genome Sequence of Saprolegnia declina VS20.</title>
        <authorList>
            <consortium name="The Broad Institute Genome Sequencing Platform"/>
            <person name="Russ C."/>
            <person name="Nusbaum C."/>
            <person name="Tyler B."/>
            <person name="van West P."/>
            <person name="Dieguez-Uribeondo J."/>
            <person name="de Bruijn I."/>
            <person name="Tripathy S."/>
            <person name="Jiang R."/>
            <person name="Young S.K."/>
            <person name="Zeng Q."/>
            <person name="Gargeya S."/>
            <person name="Fitzgerald M."/>
            <person name="Haas B."/>
            <person name="Abouelleil A."/>
            <person name="Alvarado L."/>
            <person name="Arachchi H.M."/>
            <person name="Berlin A."/>
            <person name="Chapman S.B."/>
            <person name="Goldberg J."/>
            <person name="Griggs A."/>
            <person name="Gujja S."/>
            <person name="Hansen M."/>
            <person name="Howarth C."/>
            <person name="Imamovic A."/>
            <person name="Larimer J."/>
            <person name="McCowen C."/>
            <person name="Montmayeur A."/>
            <person name="Murphy C."/>
            <person name="Neiman D."/>
            <person name="Pearson M."/>
            <person name="Priest M."/>
            <person name="Roberts A."/>
            <person name="Saif S."/>
            <person name="Shea T."/>
            <person name="Sisk P."/>
            <person name="Sykes S."/>
            <person name="Wortman J."/>
            <person name="Nusbaum C."/>
            <person name="Birren B."/>
        </authorList>
    </citation>
    <scope>NUCLEOTIDE SEQUENCE [LARGE SCALE GENOMIC DNA]</scope>
    <source>
        <strain evidence="1 2">VS20</strain>
    </source>
</reference>
<protein>
    <submittedName>
        <fullName evidence="1">Uncharacterized protein</fullName>
    </submittedName>
</protein>
<dbReference type="OrthoDB" id="424753at2759"/>
<dbReference type="GeneID" id="19957678"/>
<dbReference type="AlphaFoldDB" id="T0QZK4"/>
<sequence length="52" mass="5932">CWDAYQASAAPRCRHCAAPILAVPGRFDGRFYELNDGSGKVHFECWDAFRLR</sequence>
<dbReference type="RefSeq" id="XP_008621399.1">
    <property type="nucleotide sequence ID" value="XM_008623177.1"/>
</dbReference>
<dbReference type="STRING" id="1156394.T0QZK4"/>
<evidence type="ECO:0000313" key="2">
    <source>
        <dbReference type="Proteomes" id="UP000030762"/>
    </source>
</evidence>
<gene>
    <name evidence="1" type="ORF">SDRG_16951</name>
</gene>
<keyword evidence="2" id="KW-1185">Reference proteome</keyword>
<dbReference type="eggNOG" id="ENOG502T0IG">
    <property type="taxonomic scope" value="Eukaryota"/>
</dbReference>
<dbReference type="Proteomes" id="UP000030762">
    <property type="component" value="Unassembled WGS sequence"/>
</dbReference>
<evidence type="ECO:0000313" key="1">
    <source>
        <dbReference type="EMBL" id="EQC25178.1"/>
    </source>
</evidence>